<evidence type="ECO:0000256" key="4">
    <source>
        <dbReference type="PROSITE-ProRule" id="PRU00335"/>
    </source>
</evidence>
<dbReference type="PANTHER" id="PTHR30055:SF234">
    <property type="entry name" value="HTH-TYPE TRANSCRIPTIONAL REGULATOR BETI"/>
    <property type="match status" value="1"/>
</dbReference>
<dbReference type="PRINTS" id="PR00455">
    <property type="entry name" value="HTHTETR"/>
</dbReference>
<organism evidence="7 8">
    <name type="scientific">Tsukamurella sputi</name>
    <dbReference type="NCBI Taxonomy" id="2591848"/>
    <lineage>
        <taxon>Bacteria</taxon>
        <taxon>Bacillati</taxon>
        <taxon>Actinomycetota</taxon>
        <taxon>Actinomycetes</taxon>
        <taxon>Mycobacteriales</taxon>
        <taxon>Tsukamurellaceae</taxon>
        <taxon>Tsukamurella</taxon>
    </lineage>
</organism>
<evidence type="ECO:0000256" key="2">
    <source>
        <dbReference type="ARBA" id="ARBA00023125"/>
    </source>
</evidence>
<proteinExistence type="predicted"/>
<dbReference type="PROSITE" id="PS50977">
    <property type="entry name" value="HTH_TETR_2"/>
    <property type="match status" value="1"/>
</dbReference>
<keyword evidence="3" id="KW-0804">Transcription</keyword>
<dbReference type="InterPro" id="IPR001647">
    <property type="entry name" value="HTH_TetR"/>
</dbReference>
<dbReference type="AlphaFoldDB" id="A0A5C5RS05"/>
<evidence type="ECO:0000256" key="3">
    <source>
        <dbReference type="ARBA" id="ARBA00023163"/>
    </source>
</evidence>
<gene>
    <name evidence="7" type="ORF">FK268_00705</name>
</gene>
<feature type="region of interest" description="Disordered" evidence="5">
    <location>
        <begin position="211"/>
        <end position="231"/>
    </location>
</feature>
<evidence type="ECO:0000313" key="7">
    <source>
        <dbReference type="EMBL" id="TWS25827.1"/>
    </source>
</evidence>
<dbReference type="GO" id="GO:0000976">
    <property type="term" value="F:transcription cis-regulatory region binding"/>
    <property type="evidence" value="ECO:0007669"/>
    <property type="project" value="TreeGrafter"/>
</dbReference>
<feature type="DNA-binding region" description="H-T-H motif" evidence="4">
    <location>
        <begin position="49"/>
        <end position="68"/>
    </location>
</feature>
<evidence type="ECO:0000256" key="5">
    <source>
        <dbReference type="SAM" id="MobiDB-lite"/>
    </source>
</evidence>
<reference evidence="7 8" key="1">
    <citation type="submission" date="2019-06" db="EMBL/GenBank/DDBJ databases">
        <authorList>
            <person name="Teng J.L.L."/>
            <person name="Lee H.H."/>
            <person name="Lau S.K.P."/>
            <person name="Woo P.C.Y."/>
        </authorList>
    </citation>
    <scope>NUCLEOTIDE SEQUENCE [LARGE SCALE GENOMIC DNA]</scope>
    <source>
        <strain evidence="7 8">HKU70</strain>
    </source>
</reference>
<feature type="domain" description="HTH tetR-type" evidence="6">
    <location>
        <begin position="27"/>
        <end position="86"/>
    </location>
</feature>
<evidence type="ECO:0000256" key="1">
    <source>
        <dbReference type="ARBA" id="ARBA00023015"/>
    </source>
</evidence>
<evidence type="ECO:0000313" key="8">
    <source>
        <dbReference type="Proteomes" id="UP000319792"/>
    </source>
</evidence>
<dbReference type="GO" id="GO:0003700">
    <property type="term" value="F:DNA-binding transcription factor activity"/>
    <property type="evidence" value="ECO:0007669"/>
    <property type="project" value="TreeGrafter"/>
</dbReference>
<dbReference type="Pfam" id="PF00440">
    <property type="entry name" value="TetR_N"/>
    <property type="match status" value="1"/>
</dbReference>
<name>A0A5C5RS05_9ACTN</name>
<keyword evidence="2 4" id="KW-0238">DNA-binding</keyword>
<keyword evidence="8" id="KW-1185">Reference proteome</keyword>
<keyword evidence="1" id="KW-0805">Transcription regulation</keyword>
<dbReference type="Proteomes" id="UP000319792">
    <property type="component" value="Unassembled WGS sequence"/>
</dbReference>
<dbReference type="Gene3D" id="1.10.357.10">
    <property type="entry name" value="Tetracycline Repressor, domain 2"/>
    <property type="match status" value="1"/>
</dbReference>
<protein>
    <submittedName>
        <fullName evidence="7">TetR/AcrR family transcriptional regulator</fullName>
    </submittedName>
</protein>
<comment type="caution">
    <text evidence="7">The sequence shown here is derived from an EMBL/GenBank/DDBJ whole genome shotgun (WGS) entry which is preliminary data.</text>
</comment>
<dbReference type="InterPro" id="IPR050109">
    <property type="entry name" value="HTH-type_TetR-like_transc_reg"/>
</dbReference>
<dbReference type="EMBL" id="VIGV01000001">
    <property type="protein sequence ID" value="TWS25827.1"/>
    <property type="molecule type" value="Genomic_DNA"/>
</dbReference>
<evidence type="ECO:0000259" key="6">
    <source>
        <dbReference type="PROSITE" id="PS50977"/>
    </source>
</evidence>
<sequence>MRTHFCSLNIVPAANETRSRAPHLPPDERRAALIAATRDALLEYGAVPTTKQIAQHAGVAEGTIFRVFDSKEDLLDAVMLESFDPDELLAEIDAIDPALPLRTRLYRFTELVQGRFQRIFGLMDALGLVAPPHVRDRDAHRRAKDGGPAIMARLRGVIGDDADQLRVPPEEAIHLLRLLTFSGSHPHISEGAILAPERIVDVLLDGIAAPHSGPASGSVGPAPSERRTSPQ</sequence>
<dbReference type="InterPro" id="IPR009057">
    <property type="entry name" value="Homeodomain-like_sf"/>
</dbReference>
<reference evidence="7 8" key="2">
    <citation type="submission" date="2019-08" db="EMBL/GenBank/DDBJ databases">
        <title>Tsukamurella conjunctivitidis sp. nov., Tsukamurella assacharolytica sp. nov. and Tsukamurella sputae sp. nov. isolated from patients with conjunctivitis, bacteraemia (lymphoma) and respiratory infection (sputum) in Hong Kong.</title>
        <authorList>
            <person name="Fok K.M.N."/>
            <person name="Fong J.Y.H."/>
        </authorList>
    </citation>
    <scope>NUCLEOTIDE SEQUENCE [LARGE SCALE GENOMIC DNA]</scope>
    <source>
        <strain evidence="7 8">HKU70</strain>
    </source>
</reference>
<dbReference type="PANTHER" id="PTHR30055">
    <property type="entry name" value="HTH-TYPE TRANSCRIPTIONAL REGULATOR RUTR"/>
    <property type="match status" value="1"/>
</dbReference>
<dbReference type="SUPFAM" id="SSF46689">
    <property type="entry name" value="Homeodomain-like"/>
    <property type="match status" value="1"/>
</dbReference>
<accession>A0A5C5RS05</accession>